<dbReference type="GO" id="GO:0005829">
    <property type="term" value="C:cytosol"/>
    <property type="evidence" value="ECO:0007669"/>
    <property type="project" value="TreeGrafter"/>
</dbReference>
<reference evidence="10" key="2">
    <citation type="submission" date="2014-06" db="EMBL/GenBank/DDBJ databases">
        <title>The complete genome of Blastobotrys (Arxula) adeninivorans LS3 - a yeast of biotechnological interest.</title>
        <authorList>
            <person name="Kunze G."/>
            <person name="Gaillardin C."/>
            <person name="Czernicka M."/>
            <person name="Durrens P."/>
            <person name="Martin T."/>
            <person name="Boer E."/>
            <person name="Gabaldon T."/>
            <person name="Cruz J."/>
            <person name="Talla E."/>
            <person name="Marck C."/>
            <person name="Goffeau A."/>
            <person name="Barbe V."/>
            <person name="Baret P."/>
            <person name="Baronian K."/>
            <person name="Beier S."/>
            <person name="Bleykasten C."/>
            <person name="Bode R."/>
            <person name="Casaregola S."/>
            <person name="Despons L."/>
            <person name="Fairhead C."/>
            <person name="Giersberg M."/>
            <person name="Gierski P."/>
            <person name="Hahnel U."/>
            <person name="Hartmann A."/>
            <person name="Jankowska D."/>
            <person name="Jubin C."/>
            <person name="Jung P."/>
            <person name="Lafontaine I."/>
            <person name="Leh-Louis V."/>
            <person name="Lemaire M."/>
            <person name="Marcet-Houben M."/>
            <person name="Mascher M."/>
            <person name="Morel G."/>
            <person name="Richard G.-F."/>
            <person name="Riechen J."/>
            <person name="Sacerdot C."/>
            <person name="Sarkar A."/>
            <person name="Savel G."/>
            <person name="Schacherer J."/>
            <person name="Sherman D."/>
            <person name="Straub M.-L."/>
            <person name="Stein N."/>
            <person name="Thierry A."/>
            <person name="Trautwein-Schult A."/>
            <person name="Westhof E."/>
            <person name="Worch S."/>
            <person name="Dujon B."/>
            <person name="Souciet J.-L."/>
            <person name="Wincker P."/>
            <person name="Scholz U."/>
            <person name="Neuveglise N."/>
        </authorList>
    </citation>
    <scope>NUCLEOTIDE SEQUENCE</scope>
    <source>
        <strain evidence="10">LS3</strain>
    </source>
</reference>
<evidence type="ECO:0000259" key="9">
    <source>
        <dbReference type="PROSITE" id="PS50235"/>
    </source>
</evidence>
<feature type="compositionally biased region" description="Polar residues" evidence="8">
    <location>
        <begin position="332"/>
        <end position="346"/>
    </location>
</feature>
<feature type="compositionally biased region" description="Basic residues" evidence="8">
    <location>
        <begin position="782"/>
        <end position="792"/>
    </location>
</feature>
<dbReference type="GO" id="GO:0016579">
    <property type="term" value="P:protein deubiquitination"/>
    <property type="evidence" value="ECO:0007669"/>
    <property type="project" value="InterPro"/>
</dbReference>
<evidence type="ECO:0000256" key="8">
    <source>
        <dbReference type="SAM" id="MobiDB-lite"/>
    </source>
</evidence>
<evidence type="ECO:0000256" key="5">
    <source>
        <dbReference type="ARBA" id="ARBA00022786"/>
    </source>
</evidence>
<dbReference type="Pfam" id="PF00443">
    <property type="entry name" value="UCH"/>
    <property type="match status" value="1"/>
</dbReference>
<dbReference type="PANTHER" id="PTHR24006">
    <property type="entry name" value="UBIQUITIN CARBOXYL-TERMINAL HYDROLASE"/>
    <property type="match status" value="1"/>
</dbReference>
<keyword evidence="7" id="KW-0788">Thiol protease</keyword>
<evidence type="ECO:0000256" key="6">
    <source>
        <dbReference type="ARBA" id="ARBA00022801"/>
    </source>
</evidence>
<dbReference type="InterPro" id="IPR050164">
    <property type="entry name" value="Peptidase_C19"/>
</dbReference>
<feature type="region of interest" description="Disordered" evidence="8">
    <location>
        <begin position="332"/>
        <end position="440"/>
    </location>
</feature>
<feature type="compositionally biased region" description="Low complexity" evidence="8">
    <location>
        <begin position="591"/>
        <end position="604"/>
    </location>
</feature>
<dbReference type="EC" id="3.4.19.12" evidence="3"/>
<proteinExistence type="inferred from homology"/>
<dbReference type="InterPro" id="IPR001394">
    <property type="entry name" value="Peptidase_C19_UCH"/>
</dbReference>
<keyword evidence="6" id="KW-0378">Hydrolase</keyword>
<evidence type="ECO:0000256" key="4">
    <source>
        <dbReference type="ARBA" id="ARBA00022670"/>
    </source>
</evidence>
<dbReference type="GO" id="GO:0004843">
    <property type="term" value="F:cysteine-type deubiquitinase activity"/>
    <property type="evidence" value="ECO:0007669"/>
    <property type="project" value="UniProtKB-EC"/>
</dbReference>
<feature type="compositionally biased region" description="Polar residues" evidence="8">
    <location>
        <begin position="378"/>
        <end position="403"/>
    </location>
</feature>
<comment type="similarity">
    <text evidence="2">Belongs to the peptidase C19 family.</text>
</comment>
<dbReference type="InterPro" id="IPR038765">
    <property type="entry name" value="Papain-like_cys_pep_sf"/>
</dbReference>
<dbReference type="PROSITE" id="PS50235">
    <property type="entry name" value="USP_3"/>
    <property type="match status" value="1"/>
</dbReference>
<evidence type="ECO:0000256" key="2">
    <source>
        <dbReference type="ARBA" id="ARBA00009085"/>
    </source>
</evidence>
<reference evidence="10" key="1">
    <citation type="submission" date="2014-02" db="EMBL/GenBank/DDBJ databases">
        <authorList>
            <person name="Genoscope - CEA"/>
        </authorList>
    </citation>
    <scope>NUCLEOTIDE SEQUENCE</scope>
    <source>
        <strain evidence="10">LS3</strain>
    </source>
</reference>
<dbReference type="PANTHER" id="PTHR24006:SF722">
    <property type="entry name" value="UBIQUITIN CARBOXYL-TERMINAL HYDROLASE 48"/>
    <property type="match status" value="1"/>
</dbReference>
<feature type="compositionally biased region" description="Basic and acidic residues" evidence="8">
    <location>
        <begin position="793"/>
        <end position="806"/>
    </location>
</feature>
<evidence type="ECO:0000256" key="1">
    <source>
        <dbReference type="ARBA" id="ARBA00000707"/>
    </source>
</evidence>
<dbReference type="GO" id="GO:0005634">
    <property type="term" value="C:nucleus"/>
    <property type="evidence" value="ECO:0007669"/>
    <property type="project" value="UniProtKB-SubCell"/>
</dbReference>
<dbReference type="SUPFAM" id="SSF54001">
    <property type="entry name" value="Cysteine proteinases"/>
    <property type="match status" value="1"/>
</dbReference>
<feature type="region of interest" description="Disordered" evidence="8">
    <location>
        <begin position="584"/>
        <end position="614"/>
    </location>
</feature>
<gene>
    <name evidence="10" type="ORF">GNLVRS02_ARAD1D34826g</name>
</gene>
<keyword evidence="5" id="KW-0833">Ubl conjugation pathway</keyword>
<organism evidence="10">
    <name type="scientific">Blastobotrys adeninivorans</name>
    <name type="common">Yeast</name>
    <name type="synonym">Arxula adeninivorans</name>
    <dbReference type="NCBI Taxonomy" id="409370"/>
    <lineage>
        <taxon>Eukaryota</taxon>
        <taxon>Fungi</taxon>
        <taxon>Dikarya</taxon>
        <taxon>Ascomycota</taxon>
        <taxon>Saccharomycotina</taxon>
        <taxon>Dipodascomycetes</taxon>
        <taxon>Dipodascales</taxon>
        <taxon>Trichomonascaceae</taxon>
        <taxon>Blastobotrys</taxon>
    </lineage>
</organism>
<dbReference type="GO" id="GO:0006508">
    <property type="term" value="P:proteolysis"/>
    <property type="evidence" value="ECO:0007669"/>
    <property type="project" value="UniProtKB-KW"/>
</dbReference>
<accession>A0A060TBF4</accession>
<feature type="region of interest" description="Disordered" evidence="8">
    <location>
        <begin position="695"/>
        <end position="806"/>
    </location>
</feature>
<feature type="compositionally biased region" description="Low complexity" evidence="8">
    <location>
        <begin position="347"/>
        <end position="358"/>
    </location>
</feature>
<name>A0A060TBF4_BLAAD</name>
<protein>
    <recommendedName>
        <fullName evidence="3">ubiquitinyl hydrolase 1</fullName>
        <ecNumber evidence="3">3.4.19.12</ecNumber>
    </recommendedName>
</protein>
<dbReference type="Gene3D" id="3.90.70.10">
    <property type="entry name" value="Cysteine proteinases"/>
    <property type="match status" value="2"/>
</dbReference>
<feature type="compositionally biased region" description="Polar residues" evidence="8">
    <location>
        <begin position="605"/>
        <end position="614"/>
    </location>
</feature>
<dbReference type="PhylomeDB" id="A0A060TBF4"/>
<dbReference type="AlphaFoldDB" id="A0A060TBF4"/>
<feature type="domain" description="USP" evidence="9">
    <location>
        <begin position="139"/>
        <end position="688"/>
    </location>
</feature>
<keyword evidence="4" id="KW-0645">Protease</keyword>
<evidence type="ECO:0000256" key="7">
    <source>
        <dbReference type="ARBA" id="ARBA00022807"/>
    </source>
</evidence>
<evidence type="ECO:0000313" key="10">
    <source>
        <dbReference type="EMBL" id="CDP38445.1"/>
    </source>
</evidence>
<evidence type="ECO:0000256" key="3">
    <source>
        <dbReference type="ARBA" id="ARBA00012759"/>
    </source>
</evidence>
<feature type="compositionally biased region" description="Basic and acidic residues" evidence="8">
    <location>
        <begin position="769"/>
        <end position="781"/>
    </location>
</feature>
<feature type="compositionally biased region" description="Polar residues" evidence="8">
    <location>
        <begin position="700"/>
        <end position="709"/>
    </location>
</feature>
<dbReference type="InterPro" id="IPR028889">
    <property type="entry name" value="USP"/>
</dbReference>
<feature type="region of interest" description="Disordered" evidence="8">
    <location>
        <begin position="59"/>
        <end position="83"/>
    </location>
</feature>
<dbReference type="EMBL" id="HG937694">
    <property type="protein sequence ID" value="CDP38445.1"/>
    <property type="molecule type" value="Genomic_DNA"/>
</dbReference>
<sequence length="806" mass="89393">MSSKVSPADIVQAATLTKGQQARRRLFKAFFGGRIAAHVFTDDSEALEATRQLCAALRGEDDATDSSEVHESNTSDSEAMGDDLDDTSVARLALDNNYANGDADRATELLKMFKDAVDGFLAPFRFPLSSSIAGYYKLQGSDNLKGVTCYIDSLLFAMFARLSNFEPILLKDDSESGDNNKTENLRTFLRLYVSMLRSGRKITTDVTKCLLDAIIAAGWKSTSHRYEQQDTAELFQFITSKLNMPLLTLKVDIVHAGKEVVEDDHKLIQESLLHIPVPGEPSDGPVLLEECLEAYFANDVQVTRQIERRRTLDSEFSPIVSRRKYSIQYETSITESKQQPPQTVTELSSADAPSPLSPRGTFDSVSGVGMPHEHNDNETNGAQEHTVELASSQAPSPKSSRQSLHSRDSDQIPFPEPPSYDSLYASTSSPGRQAPPLPSKVNNPLWNAKNEITLPAWMFLQLLPFYTDSQGSGTTESEGMSPIAQHFAHSRPVMGISLKRYSWSPQGTPVRNDRRVVVPREINLPSFVADDKDGDGNVFGNFKLVLESAVFHRGKSLNSGHFVSMVAEDATMLSEDPPQFYDRRLWRRDSNGSTSSDGGSANGSMSNSTGNVANSATGVNASSLWRRMSLRTKSAETLPAMEFNGVEVGSRRWIMFDDLKPMGEKVYEVDFDQVMGEECPYLLFYRMVQVDDSAEGDSMGGSTIMSKTPSDVIPPAMSAVSFTTPRSSLEVPSADDERVARAPSMPPRRRSYHTLLERSRLRSAPVSPERPHSPERQEHSGKGKRRHHHRRLTSRDRYKEEKCAVM</sequence>
<comment type="catalytic activity">
    <reaction evidence="1">
        <text>Thiol-dependent hydrolysis of ester, thioester, amide, peptide and isopeptide bonds formed by the C-terminal Gly of ubiquitin (a 76-residue protein attached to proteins as an intracellular targeting signal).</text>
        <dbReference type="EC" id="3.4.19.12"/>
    </reaction>
</comment>